<dbReference type="GO" id="GO:0005524">
    <property type="term" value="F:ATP binding"/>
    <property type="evidence" value="ECO:0007669"/>
    <property type="project" value="UniProtKB-UniRule"/>
</dbReference>
<protein>
    <recommendedName>
        <fullName evidence="8">tRNA(Ile)-lysidine synthase</fullName>
        <ecNumber evidence="8">6.3.4.19</ecNumber>
    </recommendedName>
    <alternativeName>
        <fullName evidence="8">tRNA(Ile)-2-lysyl-cytidine synthase</fullName>
    </alternativeName>
    <alternativeName>
        <fullName evidence="8">tRNA(Ile)-lysidine synthetase</fullName>
    </alternativeName>
</protein>
<feature type="coiled-coil region" evidence="9">
    <location>
        <begin position="209"/>
        <end position="241"/>
    </location>
</feature>
<evidence type="ECO:0000256" key="5">
    <source>
        <dbReference type="ARBA" id="ARBA00022741"/>
    </source>
</evidence>
<evidence type="ECO:0000256" key="8">
    <source>
        <dbReference type="HAMAP-Rule" id="MF_01161"/>
    </source>
</evidence>
<evidence type="ECO:0000313" key="12">
    <source>
        <dbReference type="Proteomes" id="UP000019442"/>
    </source>
</evidence>
<dbReference type="InterPro" id="IPR011063">
    <property type="entry name" value="TilS/TtcA_N"/>
</dbReference>
<dbReference type="PANTHER" id="PTHR43033">
    <property type="entry name" value="TRNA(ILE)-LYSIDINE SYNTHASE-RELATED"/>
    <property type="match status" value="1"/>
</dbReference>
<dbReference type="SMART" id="SM00977">
    <property type="entry name" value="TilS_C"/>
    <property type="match status" value="1"/>
</dbReference>
<keyword evidence="9" id="KW-0175">Coiled coil</keyword>
<keyword evidence="2 8" id="KW-0963">Cytoplasm</keyword>
<evidence type="ECO:0000256" key="2">
    <source>
        <dbReference type="ARBA" id="ARBA00022490"/>
    </source>
</evidence>
<dbReference type="AlphaFoldDB" id="W8KNX9"/>
<keyword evidence="12" id="KW-1185">Reference proteome</keyword>
<dbReference type="Gene3D" id="1.20.59.20">
    <property type="match status" value="1"/>
</dbReference>
<reference evidence="12" key="2">
    <citation type="submission" date="2014-02" db="EMBL/GenBank/DDBJ databases">
        <title>Draft Genome Sequence of extremely halophilic bacteria Halorhodospira halochloris.</title>
        <authorList>
            <person name="Singh K.S."/>
        </authorList>
    </citation>
    <scope>NUCLEOTIDE SEQUENCE [LARGE SCALE GENOMIC DNA]</scope>
    <source>
        <strain evidence="12">A</strain>
    </source>
</reference>
<dbReference type="GO" id="GO:0006400">
    <property type="term" value="P:tRNA modification"/>
    <property type="evidence" value="ECO:0007669"/>
    <property type="project" value="UniProtKB-UniRule"/>
</dbReference>
<dbReference type="PANTHER" id="PTHR43033:SF1">
    <property type="entry name" value="TRNA(ILE)-LYSIDINE SYNTHASE-RELATED"/>
    <property type="match status" value="1"/>
</dbReference>
<evidence type="ECO:0000256" key="1">
    <source>
        <dbReference type="ARBA" id="ARBA00004496"/>
    </source>
</evidence>
<evidence type="ECO:0000313" key="11">
    <source>
        <dbReference type="EMBL" id="AHK78707.1"/>
    </source>
</evidence>
<dbReference type="InterPro" id="IPR015262">
    <property type="entry name" value="tRNA_Ile_lys_synt_subst-bd"/>
</dbReference>
<dbReference type="EC" id="6.3.4.19" evidence="8"/>
<dbReference type="InterPro" id="IPR012094">
    <property type="entry name" value="tRNA_Ile_lys_synt"/>
</dbReference>
<keyword evidence="5 8" id="KW-0547">Nucleotide-binding</keyword>
<dbReference type="PATRIC" id="fig|1354791.3.peg.1527"/>
<evidence type="ECO:0000256" key="6">
    <source>
        <dbReference type="ARBA" id="ARBA00022840"/>
    </source>
</evidence>
<reference evidence="11 12" key="1">
    <citation type="journal article" date="2014" name="J Genomics">
        <title>Draft Genome Sequence of the Extremely Halophilic Phototrophic Purple Sulfur Bacterium Halorhodospira halochloris.</title>
        <authorList>
            <person name="Singh K.S."/>
            <person name="Kirksey J."/>
            <person name="Hoff W.D."/>
            <person name="Deole R."/>
        </authorList>
    </citation>
    <scope>NUCLEOTIDE SEQUENCE [LARGE SCALE GENOMIC DNA]</scope>
    <source>
        <strain evidence="11 12">A</strain>
    </source>
</reference>
<comment type="catalytic activity">
    <reaction evidence="7 8">
        <text>cytidine(34) in tRNA(Ile2) + L-lysine + ATP = lysidine(34) in tRNA(Ile2) + AMP + diphosphate + H(+)</text>
        <dbReference type="Rhea" id="RHEA:43744"/>
        <dbReference type="Rhea" id="RHEA-COMP:10625"/>
        <dbReference type="Rhea" id="RHEA-COMP:10670"/>
        <dbReference type="ChEBI" id="CHEBI:15378"/>
        <dbReference type="ChEBI" id="CHEBI:30616"/>
        <dbReference type="ChEBI" id="CHEBI:32551"/>
        <dbReference type="ChEBI" id="CHEBI:33019"/>
        <dbReference type="ChEBI" id="CHEBI:82748"/>
        <dbReference type="ChEBI" id="CHEBI:83665"/>
        <dbReference type="ChEBI" id="CHEBI:456215"/>
        <dbReference type="EC" id="6.3.4.19"/>
    </reaction>
</comment>
<evidence type="ECO:0000259" key="10">
    <source>
        <dbReference type="SMART" id="SM00977"/>
    </source>
</evidence>
<feature type="domain" description="Lysidine-tRNA(Ile) synthetase C-terminal" evidence="10">
    <location>
        <begin position="364"/>
        <end position="430"/>
    </location>
</feature>
<dbReference type="InterPro" id="IPR012795">
    <property type="entry name" value="tRNA_Ile_lys_synt_N"/>
</dbReference>
<dbReference type="KEGG" id="hhc:M911_05440"/>
<dbReference type="SUPFAM" id="SSF52402">
    <property type="entry name" value="Adenine nucleotide alpha hydrolases-like"/>
    <property type="match status" value="1"/>
</dbReference>
<dbReference type="CDD" id="cd01992">
    <property type="entry name" value="TilS_N"/>
    <property type="match status" value="1"/>
</dbReference>
<evidence type="ECO:0000256" key="4">
    <source>
        <dbReference type="ARBA" id="ARBA00022694"/>
    </source>
</evidence>
<dbReference type="RefSeq" id="WP_025281092.1">
    <property type="nucleotide sequence ID" value="NZ_CP007268.1"/>
</dbReference>
<comment type="function">
    <text evidence="8">Ligates lysine onto the cytidine present at position 34 of the AUA codon-specific tRNA(Ile) that contains the anticodon CAU, in an ATP-dependent manner. Cytidine is converted to lysidine, thus changing the amino acid specificity of the tRNA from methionine to isoleucine.</text>
</comment>
<proteinExistence type="inferred from homology"/>
<dbReference type="InterPro" id="IPR012796">
    <property type="entry name" value="Lysidine-tRNA-synth_C"/>
</dbReference>
<dbReference type="Proteomes" id="UP000019442">
    <property type="component" value="Chromosome"/>
</dbReference>
<keyword evidence="3 8" id="KW-0436">Ligase</keyword>
<dbReference type="HOGENOM" id="CLU_018869_2_0_6"/>
<evidence type="ECO:0000256" key="9">
    <source>
        <dbReference type="SAM" id="Coils"/>
    </source>
</evidence>
<comment type="similarity">
    <text evidence="8">Belongs to the tRNA(Ile)-lysidine synthase family.</text>
</comment>
<gene>
    <name evidence="8" type="primary">tilS</name>
    <name evidence="11" type="ORF">M911_05440</name>
</gene>
<dbReference type="GO" id="GO:0005737">
    <property type="term" value="C:cytoplasm"/>
    <property type="evidence" value="ECO:0007669"/>
    <property type="project" value="UniProtKB-SubCell"/>
</dbReference>
<accession>W8KNX9</accession>
<comment type="domain">
    <text evidence="8">The N-terminal region contains the highly conserved SGGXDS motif, predicted to be a P-loop motif involved in ATP binding.</text>
</comment>
<dbReference type="NCBIfam" id="TIGR02432">
    <property type="entry name" value="lysidine_TilS_N"/>
    <property type="match status" value="1"/>
</dbReference>
<comment type="subcellular location">
    <subcellularLocation>
        <location evidence="1 8">Cytoplasm</location>
    </subcellularLocation>
</comment>
<dbReference type="Pfam" id="PF09179">
    <property type="entry name" value="TilS"/>
    <property type="match status" value="1"/>
</dbReference>
<feature type="binding site" evidence="8">
    <location>
        <begin position="23"/>
        <end position="28"/>
    </location>
    <ligand>
        <name>ATP</name>
        <dbReference type="ChEBI" id="CHEBI:30616"/>
    </ligand>
</feature>
<dbReference type="HAMAP" id="MF_01161">
    <property type="entry name" value="tRNA_Ile_lys_synt"/>
    <property type="match status" value="1"/>
</dbReference>
<organism evidence="11 12">
    <name type="scientific">Ectothiorhodospira haloalkaliphila</name>
    <dbReference type="NCBI Taxonomy" id="421628"/>
    <lineage>
        <taxon>Bacteria</taxon>
        <taxon>Pseudomonadati</taxon>
        <taxon>Pseudomonadota</taxon>
        <taxon>Gammaproteobacteria</taxon>
        <taxon>Chromatiales</taxon>
        <taxon>Ectothiorhodospiraceae</taxon>
        <taxon>Ectothiorhodospira</taxon>
    </lineage>
</organism>
<keyword evidence="4 8" id="KW-0819">tRNA processing</keyword>
<sequence length="432" mass="48252">MLKDLVQALERLPPARRWLVGLSGGLDSVALLHGLAQLDAPPGSPGLRAVHVHHGLHARADEWARQCQVLCDALEVPLEVVNVDARPRRGQSPEAAARRARYEALADRMAPGDALLTAHHRRDQAETLLLQLLRGAGPAGLSAMPRWQPYGSGWHGRPLLDMDRSVLEAHAHQHDLVWVEDDSNTDLGLDRNLLRHEVMPQLRQRWPALDTTLARAAGLQAEAQELLAERAREDLQDLRGEVAGTLSIPAIRALRRPRQRNAVRGWLQEKGLPVPNQNRLESLLRQIRDASPDTRLRVSWPGAEVRGYRDSLHAMAPLPPVDPGRVWSWDGTTELHLPELGMTLSVEEMARLHELDPTRLAWPLTVHLRRGGETCRLRGQTRILKKLFQEAGIPPWERERIPLIYAGDRLALVWGLWCCDLPTGVVGGEASE</sequence>
<evidence type="ECO:0000256" key="3">
    <source>
        <dbReference type="ARBA" id="ARBA00022598"/>
    </source>
</evidence>
<dbReference type="Gene3D" id="3.40.50.620">
    <property type="entry name" value="HUPs"/>
    <property type="match status" value="1"/>
</dbReference>
<dbReference type="GO" id="GO:0032267">
    <property type="term" value="F:tRNA(Ile)-lysidine synthase activity"/>
    <property type="evidence" value="ECO:0007669"/>
    <property type="project" value="UniProtKB-EC"/>
</dbReference>
<dbReference type="SUPFAM" id="SSF82829">
    <property type="entry name" value="MesJ substrate recognition domain-like"/>
    <property type="match status" value="1"/>
</dbReference>
<dbReference type="SUPFAM" id="SSF56037">
    <property type="entry name" value="PheT/TilS domain"/>
    <property type="match status" value="1"/>
</dbReference>
<keyword evidence="6 8" id="KW-0067">ATP-binding</keyword>
<dbReference type="Pfam" id="PF11734">
    <property type="entry name" value="TilS_C"/>
    <property type="match status" value="1"/>
</dbReference>
<name>W8KNX9_9GAMM</name>
<dbReference type="NCBIfam" id="TIGR02433">
    <property type="entry name" value="lysidine_TilS_C"/>
    <property type="match status" value="1"/>
</dbReference>
<dbReference type="Pfam" id="PF01171">
    <property type="entry name" value="ATP_bind_3"/>
    <property type="match status" value="1"/>
</dbReference>
<dbReference type="EMBL" id="CP007268">
    <property type="protein sequence ID" value="AHK78707.1"/>
    <property type="molecule type" value="Genomic_DNA"/>
</dbReference>
<dbReference type="InterPro" id="IPR014729">
    <property type="entry name" value="Rossmann-like_a/b/a_fold"/>
</dbReference>
<evidence type="ECO:0000256" key="7">
    <source>
        <dbReference type="ARBA" id="ARBA00048539"/>
    </source>
</evidence>